<reference evidence="2 3" key="1">
    <citation type="submission" date="2015-11" db="EMBL/GenBank/DDBJ databases">
        <title>Expanding the genomic diversity of Burkholderia species for the development of highly accurate diagnostics.</title>
        <authorList>
            <person name="Sahl J."/>
            <person name="Keim P."/>
            <person name="Wagner D."/>
        </authorList>
    </citation>
    <scope>NUCLEOTIDE SEQUENCE [LARGE SCALE GENOMIC DNA]</scope>
    <source>
        <strain evidence="2 3">MSMB2167WGS</strain>
    </source>
</reference>
<protein>
    <submittedName>
        <fullName evidence="2">Uncharacterized protein</fullName>
    </submittedName>
</protein>
<dbReference type="AlphaFoldDB" id="A0A119MLR7"/>
<evidence type="ECO:0000256" key="1">
    <source>
        <dbReference type="SAM" id="SignalP"/>
    </source>
</evidence>
<gene>
    <name evidence="2" type="ORF">WL73_18225</name>
</gene>
<feature type="chain" id="PRO_5007162442" evidence="1">
    <location>
        <begin position="21"/>
        <end position="92"/>
    </location>
</feature>
<dbReference type="Proteomes" id="UP000062998">
    <property type="component" value="Unassembled WGS sequence"/>
</dbReference>
<name>A0A119MLR7_9BURK</name>
<sequence length="92" mass="9682">MKAAWSGTPLAMLAAAPARLDAFLMANNPDLHHADHDAQGYASATVTPEGFSVGFNKVKPLNPDGSAPAGALLYRTRLTAPRGAVEVRVERL</sequence>
<accession>A0A119MLR7</accession>
<dbReference type="EMBL" id="LPIX01000066">
    <property type="protein sequence ID" value="KWE00792.1"/>
    <property type="molecule type" value="Genomic_DNA"/>
</dbReference>
<organism evidence="2 3">
    <name type="scientific">Burkholderia ubonensis</name>
    <dbReference type="NCBI Taxonomy" id="101571"/>
    <lineage>
        <taxon>Bacteria</taxon>
        <taxon>Pseudomonadati</taxon>
        <taxon>Pseudomonadota</taxon>
        <taxon>Betaproteobacteria</taxon>
        <taxon>Burkholderiales</taxon>
        <taxon>Burkholderiaceae</taxon>
        <taxon>Burkholderia</taxon>
        <taxon>Burkholderia cepacia complex</taxon>
    </lineage>
</organism>
<keyword evidence="1" id="KW-0732">Signal</keyword>
<comment type="caution">
    <text evidence="2">The sequence shown here is derived from an EMBL/GenBank/DDBJ whole genome shotgun (WGS) entry which is preliminary data.</text>
</comment>
<evidence type="ECO:0000313" key="2">
    <source>
        <dbReference type="EMBL" id="KWE00792.1"/>
    </source>
</evidence>
<feature type="signal peptide" evidence="1">
    <location>
        <begin position="1"/>
        <end position="20"/>
    </location>
</feature>
<evidence type="ECO:0000313" key="3">
    <source>
        <dbReference type="Proteomes" id="UP000062998"/>
    </source>
</evidence>
<proteinExistence type="predicted"/>